<dbReference type="Proteomes" id="UP000050525">
    <property type="component" value="Unassembled WGS sequence"/>
</dbReference>
<name>A0A151NTR6_ALLMI</name>
<protein>
    <submittedName>
        <fullName evidence="1">Uncharacterized protein</fullName>
    </submittedName>
</protein>
<proteinExistence type="predicted"/>
<organism evidence="1 2">
    <name type="scientific">Alligator mississippiensis</name>
    <name type="common">American alligator</name>
    <dbReference type="NCBI Taxonomy" id="8496"/>
    <lineage>
        <taxon>Eukaryota</taxon>
        <taxon>Metazoa</taxon>
        <taxon>Chordata</taxon>
        <taxon>Craniata</taxon>
        <taxon>Vertebrata</taxon>
        <taxon>Euteleostomi</taxon>
        <taxon>Archelosauria</taxon>
        <taxon>Archosauria</taxon>
        <taxon>Crocodylia</taxon>
        <taxon>Alligatoridae</taxon>
        <taxon>Alligatorinae</taxon>
        <taxon>Alligator</taxon>
    </lineage>
</organism>
<sequence length="93" mass="10279">MGLKWGWQVYGSLHPPKLCLSICAEGLGKMVAGFQEGYKDPELATKISKQPCLGMAYLPHASVTLEKLIQLAFLEHKTWTEEDATQAAPLCME</sequence>
<dbReference type="EMBL" id="AKHW03002075">
    <property type="protein sequence ID" value="KYO40154.1"/>
    <property type="molecule type" value="Genomic_DNA"/>
</dbReference>
<reference evidence="1 2" key="1">
    <citation type="journal article" date="2012" name="Genome Biol.">
        <title>Sequencing three crocodilian genomes to illuminate the evolution of archosaurs and amniotes.</title>
        <authorList>
            <person name="St John J.A."/>
            <person name="Braun E.L."/>
            <person name="Isberg S.R."/>
            <person name="Miles L.G."/>
            <person name="Chong A.Y."/>
            <person name="Gongora J."/>
            <person name="Dalzell P."/>
            <person name="Moran C."/>
            <person name="Bed'hom B."/>
            <person name="Abzhanov A."/>
            <person name="Burgess S.C."/>
            <person name="Cooksey A.M."/>
            <person name="Castoe T.A."/>
            <person name="Crawford N.G."/>
            <person name="Densmore L.D."/>
            <person name="Drew J.C."/>
            <person name="Edwards S.V."/>
            <person name="Faircloth B.C."/>
            <person name="Fujita M.K."/>
            <person name="Greenwold M.J."/>
            <person name="Hoffmann F.G."/>
            <person name="Howard J.M."/>
            <person name="Iguchi T."/>
            <person name="Janes D.E."/>
            <person name="Khan S.Y."/>
            <person name="Kohno S."/>
            <person name="de Koning A.J."/>
            <person name="Lance S.L."/>
            <person name="McCarthy F.M."/>
            <person name="McCormack J.E."/>
            <person name="Merchant M.E."/>
            <person name="Peterson D.G."/>
            <person name="Pollock D.D."/>
            <person name="Pourmand N."/>
            <person name="Raney B.J."/>
            <person name="Roessler K.A."/>
            <person name="Sanford J.R."/>
            <person name="Sawyer R.H."/>
            <person name="Schmidt C.J."/>
            <person name="Triplett E.W."/>
            <person name="Tuberville T.D."/>
            <person name="Venegas-Anaya M."/>
            <person name="Howard J.T."/>
            <person name="Jarvis E.D."/>
            <person name="Guillette L.J.Jr."/>
            <person name="Glenn T.C."/>
            <person name="Green R.E."/>
            <person name="Ray D.A."/>
        </authorList>
    </citation>
    <scope>NUCLEOTIDE SEQUENCE [LARGE SCALE GENOMIC DNA]</scope>
    <source>
        <strain evidence="1">KSC_2009_1</strain>
    </source>
</reference>
<evidence type="ECO:0000313" key="2">
    <source>
        <dbReference type="Proteomes" id="UP000050525"/>
    </source>
</evidence>
<accession>A0A151NTR6</accession>
<comment type="caution">
    <text evidence="1">The sequence shown here is derived from an EMBL/GenBank/DDBJ whole genome shotgun (WGS) entry which is preliminary data.</text>
</comment>
<evidence type="ECO:0000313" key="1">
    <source>
        <dbReference type="EMBL" id="KYO40154.1"/>
    </source>
</evidence>
<keyword evidence="2" id="KW-1185">Reference proteome</keyword>
<dbReference type="AlphaFoldDB" id="A0A151NTR6"/>
<gene>
    <name evidence="1" type="ORF">Y1Q_0022087</name>
</gene>